<feature type="region of interest" description="Disordered" evidence="6">
    <location>
        <begin position="1"/>
        <end position="24"/>
    </location>
</feature>
<proteinExistence type="inferred from homology"/>
<dbReference type="Gene3D" id="2.40.110.10">
    <property type="entry name" value="Butyryl-CoA Dehydrogenase, subunit A, domain 2"/>
    <property type="match status" value="1"/>
</dbReference>
<feature type="domain" description="Acyl-CoA dehydrogenase/oxidase N-terminal" evidence="8">
    <location>
        <begin position="25"/>
        <end position="130"/>
    </location>
</feature>
<dbReference type="Pfam" id="PF00441">
    <property type="entry name" value="Acyl-CoA_dh_1"/>
    <property type="match status" value="1"/>
</dbReference>
<keyword evidence="5 9" id="KW-0560">Oxidoreductase</keyword>
<dbReference type="EC" id="1.3.99.-" evidence="9"/>
<keyword evidence="10" id="KW-1185">Reference proteome</keyword>
<dbReference type="SUPFAM" id="SSF47203">
    <property type="entry name" value="Acyl-CoA dehydrogenase C-terminal domain-like"/>
    <property type="match status" value="1"/>
</dbReference>
<dbReference type="KEGG" id="rhs:A3Q41_02351"/>
<comment type="cofactor">
    <cofactor evidence="1">
        <name>FAD</name>
        <dbReference type="ChEBI" id="CHEBI:57692"/>
    </cofactor>
</comment>
<dbReference type="SUPFAM" id="SSF56645">
    <property type="entry name" value="Acyl-CoA dehydrogenase NM domain-like"/>
    <property type="match status" value="1"/>
</dbReference>
<evidence type="ECO:0000256" key="3">
    <source>
        <dbReference type="ARBA" id="ARBA00022630"/>
    </source>
</evidence>
<dbReference type="OrthoDB" id="8677713at2"/>
<dbReference type="Gene3D" id="1.20.140.10">
    <property type="entry name" value="Butyryl-CoA Dehydrogenase, subunit A, domain 3"/>
    <property type="match status" value="1"/>
</dbReference>
<evidence type="ECO:0000313" key="9">
    <source>
        <dbReference type="EMBL" id="AMY23652.1"/>
    </source>
</evidence>
<gene>
    <name evidence="9" type="primary">mmgC_5</name>
    <name evidence="9" type="ORF">A3Q41_02351</name>
</gene>
<reference evidence="9 10" key="1">
    <citation type="journal article" date="2016" name="Genome Announc.">
        <title>Complete Genome and Plasmid Sequences for Rhodococcus fascians D188 and Draft Sequences for Rhodococcus Isolates PBTS 1 and PBTS 2.</title>
        <authorList>
            <person name="Stamler R.A."/>
            <person name="Vereecke D."/>
            <person name="Zhang Y."/>
            <person name="Schilkey F."/>
            <person name="Devitt N."/>
            <person name="Randall J.J."/>
        </authorList>
    </citation>
    <scope>NUCLEOTIDE SEQUENCE [LARGE SCALE GENOMIC DNA]</scope>
    <source>
        <strain evidence="9 10">PBTS2</strain>
    </source>
</reference>
<comment type="similarity">
    <text evidence="2">Belongs to the acyl-CoA dehydrogenase family.</text>
</comment>
<accession>A0A143QMF6</accession>
<protein>
    <submittedName>
        <fullName evidence="9">Acyl-CoA dehydrogenase</fullName>
        <ecNumber evidence="9">1.3.99.-</ecNumber>
    </submittedName>
</protein>
<evidence type="ECO:0000256" key="5">
    <source>
        <dbReference type="ARBA" id="ARBA00023002"/>
    </source>
</evidence>
<feature type="domain" description="Acyl-CoA dehydrogenase/oxidase C-terminal" evidence="7">
    <location>
        <begin position="241"/>
        <end position="373"/>
    </location>
</feature>
<dbReference type="InterPro" id="IPR046373">
    <property type="entry name" value="Acyl-CoA_Oxase/DH_mid-dom_sf"/>
</dbReference>
<dbReference type="EMBL" id="CP015220">
    <property type="protein sequence ID" value="AMY23652.1"/>
    <property type="molecule type" value="Genomic_DNA"/>
</dbReference>
<dbReference type="Proteomes" id="UP000076038">
    <property type="component" value="Chromosome"/>
</dbReference>
<dbReference type="PANTHER" id="PTHR43884:SF20">
    <property type="entry name" value="ACYL-COA DEHYDROGENASE FADE28"/>
    <property type="match status" value="1"/>
</dbReference>
<dbReference type="PATRIC" id="fig|1653479.3.peg.2381"/>
<organism evidence="9 10">
    <name type="scientific">Rhodococcoides fascians</name>
    <name type="common">Rhodococcus fascians</name>
    <dbReference type="NCBI Taxonomy" id="1828"/>
    <lineage>
        <taxon>Bacteria</taxon>
        <taxon>Bacillati</taxon>
        <taxon>Actinomycetota</taxon>
        <taxon>Actinomycetes</taxon>
        <taxon>Mycobacteriales</taxon>
        <taxon>Nocardiaceae</taxon>
        <taxon>Rhodococcoides</taxon>
    </lineage>
</organism>
<name>A0A143QMF6_RHOFA</name>
<evidence type="ECO:0000256" key="6">
    <source>
        <dbReference type="SAM" id="MobiDB-lite"/>
    </source>
</evidence>
<dbReference type="Pfam" id="PF02771">
    <property type="entry name" value="Acyl-CoA_dh_N"/>
    <property type="match status" value="1"/>
</dbReference>
<dbReference type="Gene3D" id="1.10.540.10">
    <property type="entry name" value="Acyl-CoA dehydrogenase/oxidase, N-terminal domain"/>
    <property type="match status" value="1"/>
</dbReference>
<evidence type="ECO:0000259" key="8">
    <source>
        <dbReference type="Pfam" id="PF02771"/>
    </source>
</evidence>
<evidence type="ECO:0000256" key="1">
    <source>
        <dbReference type="ARBA" id="ARBA00001974"/>
    </source>
</evidence>
<reference evidence="10" key="2">
    <citation type="submission" date="2016-04" db="EMBL/GenBank/DDBJ databases">
        <title>Complete Genome and Plasmid Sequences for Rhodococcus fascians D188 and Draft Sequences for Rhodococcus spp. Isolates PBTS 1 and PBTS 2.</title>
        <authorList>
            <person name="Stamer R."/>
            <person name="Vereecke D."/>
            <person name="Zhang Y."/>
            <person name="Schilkey F."/>
            <person name="Devitt N."/>
            <person name="Randall J."/>
        </authorList>
    </citation>
    <scope>NUCLEOTIDE SEQUENCE [LARGE SCALE GENOMIC DNA]</scope>
    <source>
        <strain evidence="10">PBTS2</strain>
    </source>
</reference>
<evidence type="ECO:0000256" key="2">
    <source>
        <dbReference type="ARBA" id="ARBA00009347"/>
    </source>
</evidence>
<dbReference type="InterPro" id="IPR037069">
    <property type="entry name" value="AcylCoA_DH/ox_N_sf"/>
</dbReference>
<dbReference type="GO" id="GO:0003995">
    <property type="term" value="F:acyl-CoA dehydrogenase activity"/>
    <property type="evidence" value="ECO:0007669"/>
    <property type="project" value="TreeGrafter"/>
</dbReference>
<keyword evidence="4" id="KW-0274">FAD</keyword>
<dbReference type="GO" id="GO:0050660">
    <property type="term" value="F:flavin adenine dinucleotide binding"/>
    <property type="evidence" value="ECO:0007669"/>
    <property type="project" value="InterPro"/>
</dbReference>
<evidence type="ECO:0000313" key="10">
    <source>
        <dbReference type="Proteomes" id="UP000076038"/>
    </source>
</evidence>
<dbReference type="AlphaFoldDB" id="A0A143QMF6"/>
<dbReference type="InterPro" id="IPR036250">
    <property type="entry name" value="AcylCo_DH-like_C"/>
</dbReference>
<evidence type="ECO:0000259" key="7">
    <source>
        <dbReference type="Pfam" id="PF00441"/>
    </source>
</evidence>
<dbReference type="InterPro" id="IPR009100">
    <property type="entry name" value="AcylCoA_DH/oxidase_NM_dom_sf"/>
</dbReference>
<keyword evidence="3" id="KW-0285">Flavoprotein</keyword>
<sequence length="377" mass="39963">MSSSHRDAQAPWPRSEPSALTPGSEQAEIREAIRGVLAKYSTIEQVRASADSDPGYSVELWKRLVDDMSVTAMAVPEELGGLGYGMVELGIIVEECGRALVVEPVYQHAAVGVRAMMEAGNSDLLEEVLGGTTVAAVSALSAESDDVDADRTDDGWVLSGQVRFVVGGGAADLVVVSARCPDGIALFGVSASNFSALHDRRVVDSTRRQADISFERAPATLLVSVDGAGDAIARIQDVATLALACENTGIADALLQMTLEHVKTRHQFGRPIGSFQAIKHRLADMLVELERARSAARYAAAVHDEDPDEARLAIAVAGAVCSDAAVHAAHEAVQLHGGVGFTWEHSAHSYFRRVLGNEALQGDSRAHRARIADLLAV</sequence>
<dbReference type="PANTHER" id="PTHR43884">
    <property type="entry name" value="ACYL-COA DEHYDROGENASE"/>
    <property type="match status" value="1"/>
</dbReference>
<evidence type="ECO:0000256" key="4">
    <source>
        <dbReference type="ARBA" id="ARBA00022827"/>
    </source>
</evidence>
<dbReference type="InterPro" id="IPR013786">
    <property type="entry name" value="AcylCoA_DH/ox_N"/>
</dbReference>
<dbReference type="InterPro" id="IPR009075">
    <property type="entry name" value="AcylCo_DH/oxidase_C"/>
</dbReference>
<dbReference type="RefSeq" id="WP_048317454.1">
    <property type="nucleotide sequence ID" value="NZ_CP015220.1"/>
</dbReference>